<dbReference type="EMBL" id="ANOF01000196">
    <property type="protein sequence ID" value="EMI23445.1"/>
    <property type="molecule type" value="Genomic_DNA"/>
</dbReference>
<comment type="caution">
    <text evidence="1">The sequence shown here is derived from an EMBL/GenBank/DDBJ whole genome shotgun (WGS) entry which is preliminary data.</text>
</comment>
<sequence>MKRNDLGLMASTARSKLPCNRKSAGQHAGAFVAAFGTQAGTAIGFARLFVELAATHFFLNTASLDQFSKPAYCLLNRFPITHQ</sequence>
<name>M5RVX1_9BACT</name>
<accession>M5RVX1</accession>
<organism evidence="1 2">
    <name type="scientific">Rhodopirellula europaea SH398</name>
    <dbReference type="NCBI Taxonomy" id="1263868"/>
    <lineage>
        <taxon>Bacteria</taxon>
        <taxon>Pseudomonadati</taxon>
        <taxon>Planctomycetota</taxon>
        <taxon>Planctomycetia</taxon>
        <taxon>Pirellulales</taxon>
        <taxon>Pirellulaceae</taxon>
        <taxon>Rhodopirellula</taxon>
    </lineage>
</organism>
<reference evidence="1 2" key="1">
    <citation type="journal article" date="2013" name="Mar. Genomics">
        <title>Expression of sulfatases in Rhodopirellula baltica and the diversity of sulfatases in the genus Rhodopirellula.</title>
        <authorList>
            <person name="Wegner C.E."/>
            <person name="Richter-Heitmann T."/>
            <person name="Klindworth A."/>
            <person name="Klockow C."/>
            <person name="Richter M."/>
            <person name="Achstetter T."/>
            <person name="Glockner F.O."/>
            <person name="Harder J."/>
        </authorList>
    </citation>
    <scope>NUCLEOTIDE SEQUENCE [LARGE SCALE GENOMIC DNA]</scope>
    <source>
        <strain evidence="1 2">SH398</strain>
    </source>
</reference>
<evidence type="ECO:0000313" key="2">
    <source>
        <dbReference type="Proteomes" id="UP000011996"/>
    </source>
</evidence>
<dbReference type="Proteomes" id="UP000011996">
    <property type="component" value="Unassembled WGS sequence"/>
</dbReference>
<protein>
    <submittedName>
        <fullName evidence="1">Uncharacterized protein</fullName>
    </submittedName>
</protein>
<evidence type="ECO:0000313" key="1">
    <source>
        <dbReference type="EMBL" id="EMI23445.1"/>
    </source>
</evidence>
<proteinExistence type="predicted"/>
<dbReference type="AlphaFoldDB" id="M5RVX1"/>
<gene>
    <name evidence="1" type="ORF">RESH_05948</name>
</gene>